<name>A0ACC1D575_9NEOP</name>
<dbReference type="EMBL" id="CM034395">
    <property type="protein sequence ID" value="KAJ0178869.1"/>
    <property type="molecule type" value="Genomic_DNA"/>
</dbReference>
<proteinExistence type="predicted"/>
<gene>
    <name evidence="1" type="ORF">K1T71_005644</name>
</gene>
<comment type="caution">
    <text evidence="1">The sequence shown here is derived from an EMBL/GenBank/DDBJ whole genome shotgun (WGS) entry which is preliminary data.</text>
</comment>
<sequence>MVPDPEKRQVSFPQLKYPILRDLEPKFAHNWILGKQQQDGAEGLWRIHNDLYDFTSFIIAHPGGSQWLEITKGTDVTEQFETHHLKGVAESILPNYFVKKASSPRNHPFTFKEDGFYKTLKVKVMAKLPEVPTDLRRKTDMITDSLLAAFLVLSPICCWAFRVNYIVGFGLSIVNGYVLSHLVTSAHNYFHRTDSWRMYLFNLSGLSYADWRISHAMSHHLHTNTAQDIELSMIEPFLYYIPYKNKTLWAQLAAFYWPIIFMFSNLVLMAIKLTSIFCSGTSFQWHCLIPYSVPVWLWALGGLSIPWTLALWLVTILSCGFFFVVYGLTAGHHAHTNFFEGDIPRDETIDWGLHQMSTVEERIDFAGNHFKSLTRFGDHALHHLFPTLDHAELKYFYPVLLEHCEKFDVVLRTNTFYRALVSQSMQLARKQPNDFRVKKIITSNTNGNGFSIRN</sequence>
<organism evidence="1 2">
    <name type="scientific">Dendrolimus kikuchii</name>
    <dbReference type="NCBI Taxonomy" id="765133"/>
    <lineage>
        <taxon>Eukaryota</taxon>
        <taxon>Metazoa</taxon>
        <taxon>Ecdysozoa</taxon>
        <taxon>Arthropoda</taxon>
        <taxon>Hexapoda</taxon>
        <taxon>Insecta</taxon>
        <taxon>Pterygota</taxon>
        <taxon>Neoptera</taxon>
        <taxon>Endopterygota</taxon>
        <taxon>Lepidoptera</taxon>
        <taxon>Glossata</taxon>
        <taxon>Ditrysia</taxon>
        <taxon>Bombycoidea</taxon>
        <taxon>Lasiocampidae</taxon>
        <taxon>Dendrolimus</taxon>
    </lineage>
</organism>
<evidence type="ECO:0000313" key="1">
    <source>
        <dbReference type="EMBL" id="KAJ0178869.1"/>
    </source>
</evidence>
<evidence type="ECO:0000313" key="2">
    <source>
        <dbReference type="Proteomes" id="UP000824533"/>
    </source>
</evidence>
<keyword evidence="2" id="KW-1185">Reference proteome</keyword>
<reference evidence="1 2" key="1">
    <citation type="journal article" date="2021" name="Front. Genet.">
        <title>Chromosome-Level Genome Assembly Reveals Significant Gene Expansion in the Toll and IMD Signaling Pathways of Dendrolimus kikuchii.</title>
        <authorList>
            <person name="Zhou J."/>
            <person name="Wu P."/>
            <person name="Xiong Z."/>
            <person name="Liu N."/>
            <person name="Zhao N."/>
            <person name="Ji M."/>
            <person name="Qiu Y."/>
            <person name="Yang B."/>
        </authorList>
    </citation>
    <scope>NUCLEOTIDE SEQUENCE [LARGE SCALE GENOMIC DNA]</scope>
    <source>
        <strain evidence="1">Ann1</strain>
    </source>
</reference>
<accession>A0ACC1D575</accession>
<dbReference type="Proteomes" id="UP000824533">
    <property type="component" value="Linkage Group LG09"/>
</dbReference>
<protein>
    <submittedName>
        <fullName evidence="1">Uncharacterized protein</fullName>
    </submittedName>
</protein>